<dbReference type="Proteomes" id="UP000008229">
    <property type="component" value="Chromosome"/>
</dbReference>
<dbReference type="AlphaFoldDB" id="D3F5G4"/>
<evidence type="ECO:0000313" key="3">
    <source>
        <dbReference type="EMBL" id="ADB50631.1"/>
    </source>
</evidence>
<dbReference type="eggNOG" id="COG0145">
    <property type="taxonomic scope" value="Bacteria"/>
</dbReference>
<dbReference type="PANTHER" id="PTHR11365:SF10">
    <property type="entry name" value="HYDANTOINASE_OXOPROLINASE"/>
    <property type="match status" value="1"/>
</dbReference>
<dbReference type="PANTHER" id="PTHR11365">
    <property type="entry name" value="5-OXOPROLINASE RELATED"/>
    <property type="match status" value="1"/>
</dbReference>
<dbReference type="PROSITE" id="PS51257">
    <property type="entry name" value="PROKAR_LIPOPROTEIN"/>
    <property type="match status" value="1"/>
</dbReference>
<keyword evidence="4" id="KW-1185">Reference proteome</keyword>
<name>D3F5G4_CONWI</name>
<feature type="domain" description="Hydantoinase A/oxoprolinase" evidence="1">
    <location>
        <begin position="187"/>
        <end position="298"/>
    </location>
</feature>
<dbReference type="InterPro" id="IPR008040">
    <property type="entry name" value="Hydant_A_N"/>
</dbReference>
<dbReference type="InterPro" id="IPR045079">
    <property type="entry name" value="Oxoprolinase-like"/>
</dbReference>
<dbReference type="Pfam" id="PF01968">
    <property type="entry name" value="Hydantoinase_A"/>
    <property type="match status" value="1"/>
</dbReference>
<dbReference type="EMBL" id="CP001854">
    <property type="protein sequence ID" value="ADB50631.1"/>
    <property type="molecule type" value="Genomic_DNA"/>
</dbReference>
<dbReference type="Pfam" id="PF05378">
    <property type="entry name" value="Hydant_A_N"/>
    <property type="match status" value="1"/>
</dbReference>
<sequence length="436" mass="43313">MRVGLEIGDGVSAAAVDAHGRVVATAALASGCDVERDVAAAVGALVGPDLAASAIGEVMLATPFATEAAHERTALARVAVVRVGTPSTAIPPLGTWPAPLRAAVSAGEAVVAGGRELDGTPSVALDLAAARGFLLACGSVDAVAVSGVFSLVEPADELRVAELARELLGAVPVSLSHQLGALGLLARENVTVLNAALTSVVSDVTDALRAGLATVGVAARTHLVQGDGTLMTAEYARHHPALTIGGPVASGVRGAGVLSGLDGALVCDAGAGETTIARLTGGAPEADSGALTVEGVVTNLRTPEVADAHGTLAEQIDSMKQSSADERLIVVGPHGPLVPGELPGVSEVVRPRHSAFARAVGAATAPVGATAECVFARTADPATRRAAASAAATDRAVLAGADPGTVVVQEYEEVPFSYLPNLALSVRVSTVGRPLR</sequence>
<dbReference type="GO" id="GO:0016787">
    <property type="term" value="F:hydrolase activity"/>
    <property type="evidence" value="ECO:0007669"/>
    <property type="project" value="InterPro"/>
</dbReference>
<feature type="domain" description="Hydantoinase/oxoprolinase N-terminal" evidence="2">
    <location>
        <begin position="15"/>
        <end position="167"/>
    </location>
</feature>
<gene>
    <name evidence="3" type="ordered locus">Cwoe_2206</name>
</gene>
<dbReference type="STRING" id="469383.Cwoe_2206"/>
<dbReference type="RefSeq" id="WP_012933682.1">
    <property type="nucleotide sequence ID" value="NC_013739.1"/>
</dbReference>
<proteinExistence type="predicted"/>
<dbReference type="KEGG" id="cwo:Cwoe_2206"/>
<accession>D3F5G4</accession>
<reference evidence="4" key="2">
    <citation type="submission" date="2010-01" db="EMBL/GenBank/DDBJ databases">
        <title>The complete genome of Conexibacter woesei DSM 14684.</title>
        <authorList>
            <consortium name="US DOE Joint Genome Institute (JGI-PGF)"/>
            <person name="Lucas S."/>
            <person name="Copeland A."/>
            <person name="Lapidus A."/>
            <person name="Glavina del Rio T."/>
            <person name="Dalin E."/>
            <person name="Tice H."/>
            <person name="Bruce D."/>
            <person name="Goodwin L."/>
            <person name="Pitluck S."/>
            <person name="Kyrpides N."/>
            <person name="Mavromatis K."/>
            <person name="Ivanova N."/>
            <person name="Mikhailova N."/>
            <person name="Chertkov O."/>
            <person name="Brettin T."/>
            <person name="Detter J.C."/>
            <person name="Han C."/>
            <person name="Larimer F."/>
            <person name="Land M."/>
            <person name="Hauser L."/>
            <person name="Markowitz V."/>
            <person name="Cheng J.-F."/>
            <person name="Hugenholtz P."/>
            <person name="Woyke T."/>
            <person name="Wu D."/>
            <person name="Pukall R."/>
            <person name="Steenblock K."/>
            <person name="Schneider S."/>
            <person name="Klenk H.-P."/>
            <person name="Eisen J.A."/>
        </authorList>
    </citation>
    <scope>NUCLEOTIDE SEQUENCE [LARGE SCALE GENOMIC DNA]</scope>
    <source>
        <strain evidence="4">DSM 14684 / CIP 108061 / JCM 11494 / NBRC 100937 / ID131577</strain>
    </source>
</reference>
<dbReference type="HOGENOM" id="CLU_007154_1_1_11"/>
<evidence type="ECO:0000313" key="4">
    <source>
        <dbReference type="Proteomes" id="UP000008229"/>
    </source>
</evidence>
<evidence type="ECO:0000259" key="1">
    <source>
        <dbReference type="Pfam" id="PF01968"/>
    </source>
</evidence>
<evidence type="ECO:0000259" key="2">
    <source>
        <dbReference type="Pfam" id="PF05378"/>
    </source>
</evidence>
<organism evidence="3 4">
    <name type="scientific">Conexibacter woesei (strain DSM 14684 / CCUG 47730 / CIP 108061 / JCM 11494 / NBRC 100937 / ID131577)</name>
    <dbReference type="NCBI Taxonomy" id="469383"/>
    <lineage>
        <taxon>Bacteria</taxon>
        <taxon>Bacillati</taxon>
        <taxon>Actinomycetota</taxon>
        <taxon>Thermoleophilia</taxon>
        <taxon>Solirubrobacterales</taxon>
        <taxon>Conexibacteraceae</taxon>
        <taxon>Conexibacter</taxon>
    </lineage>
</organism>
<dbReference type="InterPro" id="IPR002821">
    <property type="entry name" value="Hydantoinase_A"/>
</dbReference>
<protein>
    <submittedName>
        <fullName evidence="3">Hydantoinaseoxoprolinase domain protein</fullName>
    </submittedName>
</protein>
<reference evidence="3 4" key="1">
    <citation type="journal article" date="2010" name="Stand. Genomic Sci.">
        <title>Complete genome sequence of Conexibacter woesei type strain (ID131577).</title>
        <authorList>
            <person name="Pukall R."/>
            <person name="Lapidus A."/>
            <person name="Glavina Del Rio T."/>
            <person name="Copeland A."/>
            <person name="Tice H."/>
            <person name="Cheng J.-F."/>
            <person name="Lucas S."/>
            <person name="Chen F."/>
            <person name="Nolan M."/>
            <person name="Bruce D."/>
            <person name="Goodwin L."/>
            <person name="Pitluck S."/>
            <person name="Mavromatis K."/>
            <person name="Ivanova N."/>
            <person name="Ovchinnikova G."/>
            <person name="Pati A."/>
            <person name="Chen A."/>
            <person name="Palaniappan K."/>
            <person name="Land M."/>
            <person name="Hauser L."/>
            <person name="Chang Y.-J."/>
            <person name="Jeffries C.D."/>
            <person name="Chain P."/>
            <person name="Meincke L."/>
            <person name="Sims D."/>
            <person name="Brettin T."/>
            <person name="Detter J.C."/>
            <person name="Rohde M."/>
            <person name="Goeker M."/>
            <person name="Bristow J."/>
            <person name="Eisen J.A."/>
            <person name="Markowitz V."/>
            <person name="Kyrpides N.C."/>
            <person name="Klenk H.-P."/>
            <person name="Hugenholtz P."/>
        </authorList>
    </citation>
    <scope>NUCLEOTIDE SEQUENCE [LARGE SCALE GENOMIC DNA]</scope>
    <source>
        <strain evidence="4">DSM 14684 / CIP 108061 / JCM 11494 / NBRC 100937 / ID131577</strain>
    </source>
</reference>